<sequence length="65" mass="7635">MSRARDWDFDFGRFIGGLTFYPYQFAVGISIRYWSCILAPSIRVHIGPFKVWCCWIGKRGKEEQA</sequence>
<accession>A0A0F9DDE1</accession>
<gene>
    <name evidence="1" type="ORF">LCGC14_2212800</name>
</gene>
<name>A0A0F9DDE1_9ZZZZ</name>
<protein>
    <submittedName>
        <fullName evidence="1">Uncharacterized protein</fullName>
    </submittedName>
</protein>
<evidence type="ECO:0000313" key="1">
    <source>
        <dbReference type="EMBL" id="KKL59689.1"/>
    </source>
</evidence>
<dbReference type="AlphaFoldDB" id="A0A0F9DDE1"/>
<dbReference type="EMBL" id="LAZR01029401">
    <property type="protein sequence ID" value="KKL59689.1"/>
    <property type="molecule type" value="Genomic_DNA"/>
</dbReference>
<comment type="caution">
    <text evidence="1">The sequence shown here is derived from an EMBL/GenBank/DDBJ whole genome shotgun (WGS) entry which is preliminary data.</text>
</comment>
<reference evidence="1" key="1">
    <citation type="journal article" date="2015" name="Nature">
        <title>Complex archaea that bridge the gap between prokaryotes and eukaryotes.</title>
        <authorList>
            <person name="Spang A."/>
            <person name="Saw J.H."/>
            <person name="Jorgensen S.L."/>
            <person name="Zaremba-Niedzwiedzka K."/>
            <person name="Martijn J."/>
            <person name="Lind A.E."/>
            <person name="van Eijk R."/>
            <person name="Schleper C."/>
            <person name="Guy L."/>
            <person name="Ettema T.J."/>
        </authorList>
    </citation>
    <scope>NUCLEOTIDE SEQUENCE</scope>
</reference>
<organism evidence="1">
    <name type="scientific">marine sediment metagenome</name>
    <dbReference type="NCBI Taxonomy" id="412755"/>
    <lineage>
        <taxon>unclassified sequences</taxon>
        <taxon>metagenomes</taxon>
        <taxon>ecological metagenomes</taxon>
    </lineage>
</organism>
<proteinExistence type="predicted"/>